<dbReference type="PANTHER" id="PTHR43201:SF8">
    <property type="entry name" value="ACYL-COA SYNTHETASE FAMILY MEMBER 3"/>
    <property type="match status" value="1"/>
</dbReference>
<dbReference type="Gene3D" id="3.40.50.12780">
    <property type="entry name" value="N-terminal domain of ligase-like"/>
    <property type="match status" value="1"/>
</dbReference>
<evidence type="ECO:0000259" key="2">
    <source>
        <dbReference type="Pfam" id="PF00501"/>
    </source>
</evidence>
<keyword evidence="4" id="KW-1185">Reference proteome</keyword>
<dbReference type="PROSITE" id="PS00455">
    <property type="entry name" value="AMP_BINDING"/>
    <property type="match status" value="1"/>
</dbReference>
<evidence type="ECO:0000313" key="4">
    <source>
        <dbReference type="Proteomes" id="UP000054047"/>
    </source>
</evidence>
<dbReference type="GO" id="GO:0031956">
    <property type="term" value="F:medium-chain fatty acid-CoA ligase activity"/>
    <property type="evidence" value="ECO:0007669"/>
    <property type="project" value="TreeGrafter"/>
</dbReference>
<dbReference type="InterPro" id="IPR000873">
    <property type="entry name" value="AMP-dep_synth/lig_dom"/>
</dbReference>
<dbReference type="Proteomes" id="UP000054047">
    <property type="component" value="Unassembled WGS sequence"/>
</dbReference>
<comment type="similarity">
    <text evidence="1">Belongs to the ATP-dependent AMP-binding enzyme family.</text>
</comment>
<dbReference type="OrthoDB" id="5864233at2759"/>
<dbReference type="InterPro" id="IPR042099">
    <property type="entry name" value="ANL_N_sf"/>
</dbReference>
<organism evidence="3 4">
    <name type="scientific">Ancylostoma duodenale</name>
    <dbReference type="NCBI Taxonomy" id="51022"/>
    <lineage>
        <taxon>Eukaryota</taxon>
        <taxon>Metazoa</taxon>
        <taxon>Ecdysozoa</taxon>
        <taxon>Nematoda</taxon>
        <taxon>Chromadorea</taxon>
        <taxon>Rhabditida</taxon>
        <taxon>Rhabditina</taxon>
        <taxon>Rhabditomorpha</taxon>
        <taxon>Strongyloidea</taxon>
        <taxon>Ancylostomatidae</taxon>
        <taxon>Ancylostomatinae</taxon>
        <taxon>Ancylostoma</taxon>
    </lineage>
</organism>
<name>A0A0C2H5W2_9BILA</name>
<sequence>MAPERPQPTASCRDRLLYRHDVPRSVKCITVERRCFMDSTPKLLVTCDEEKDKIFQDRIANVQHERTLSKQSQNASVVLDIENVDSSDVACVCYTSGTTGLPKGAMLTHGSLSSNAEALIQAWRFTENDK</sequence>
<protein>
    <recommendedName>
        <fullName evidence="2">AMP-dependent synthetase/ligase domain-containing protein</fullName>
    </recommendedName>
</protein>
<dbReference type="InterPro" id="IPR020845">
    <property type="entry name" value="AMP-binding_CS"/>
</dbReference>
<evidence type="ECO:0000313" key="3">
    <source>
        <dbReference type="EMBL" id="KIH69245.1"/>
    </source>
</evidence>
<dbReference type="SUPFAM" id="SSF56801">
    <property type="entry name" value="Acetyl-CoA synthetase-like"/>
    <property type="match status" value="1"/>
</dbReference>
<dbReference type="EMBL" id="KN726195">
    <property type="protein sequence ID" value="KIH69245.1"/>
    <property type="molecule type" value="Genomic_DNA"/>
</dbReference>
<dbReference type="PANTHER" id="PTHR43201">
    <property type="entry name" value="ACYL-COA SYNTHETASE"/>
    <property type="match status" value="1"/>
</dbReference>
<evidence type="ECO:0000256" key="1">
    <source>
        <dbReference type="ARBA" id="ARBA00006432"/>
    </source>
</evidence>
<reference evidence="3 4" key="1">
    <citation type="submission" date="2013-12" db="EMBL/GenBank/DDBJ databases">
        <title>Draft genome of the parsitic nematode Ancylostoma duodenale.</title>
        <authorList>
            <person name="Mitreva M."/>
        </authorList>
    </citation>
    <scope>NUCLEOTIDE SEQUENCE [LARGE SCALE GENOMIC DNA]</scope>
    <source>
        <strain evidence="3 4">Zhejiang</strain>
    </source>
</reference>
<dbReference type="GO" id="GO:0006631">
    <property type="term" value="P:fatty acid metabolic process"/>
    <property type="evidence" value="ECO:0007669"/>
    <property type="project" value="TreeGrafter"/>
</dbReference>
<feature type="domain" description="AMP-dependent synthetase/ligase" evidence="2">
    <location>
        <begin position="35"/>
        <end position="129"/>
    </location>
</feature>
<dbReference type="AlphaFoldDB" id="A0A0C2H5W2"/>
<accession>A0A0C2H5W2</accession>
<gene>
    <name evidence="3" type="ORF">ANCDUO_00411</name>
</gene>
<dbReference type="Pfam" id="PF00501">
    <property type="entry name" value="AMP-binding"/>
    <property type="match status" value="1"/>
</dbReference>
<proteinExistence type="inferred from homology"/>